<name>A0A7R9BLK1_9CRUS</name>
<dbReference type="InterPro" id="IPR000261">
    <property type="entry name" value="EH_dom"/>
</dbReference>
<dbReference type="GO" id="GO:0016197">
    <property type="term" value="P:endosomal transport"/>
    <property type="evidence" value="ECO:0007669"/>
    <property type="project" value="TreeGrafter"/>
</dbReference>
<proteinExistence type="predicted"/>
<dbReference type="SMART" id="SM00027">
    <property type="entry name" value="EH"/>
    <property type="match status" value="1"/>
</dbReference>
<dbReference type="Pfam" id="PF16880">
    <property type="entry name" value="EHD_N"/>
    <property type="match status" value="1"/>
</dbReference>
<dbReference type="PROSITE" id="PS50222">
    <property type="entry name" value="EF_HAND_2"/>
    <property type="match status" value="1"/>
</dbReference>
<keyword evidence="1" id="KW-0547">Nucleotide-binding</keyword>
<dbReference type="InterPro" id="IPR031692">
    <property type="entry name" value="EHD_N"/>
</dbReference>
<dbReference type="GO" id="GO:0005886">
    <property type="term" value="C:plasma membrane"/>
    <property type="evidence" value="ECO:0007669"/>
    <property type="project" value="TreeGrafter"/>
</dbReference>
<dbReference type="InterPro" id="IPR018247">
    <property type="entry name" value="EF_Hand_1_Ca_BS"/>
</dbReference>
<dbReference type="AlphaFoldDB" id="A0A7R9BLK1"/>
<dbReference type="SUPFAM" id="SSF52540">
    <property type="entry name" value="P-loop containing nucleoside triphosphate hydrolases"/>
    <property type="match status" value="1"/>
</dbReference>
<dbReference type="InterPro" id="IPR002048">
    <property type="entry name" value="EF_hand_dom"/>
</dbReference>
<evidence type="ECO:0000256" key="2">
    <source>
        <dbReference type="ARBA" id="ARBA00022837"/>
    </source>
</evidence>
<feature type="compositionally biased region" description="Acidic residues" evidence="3">
    <location>
        <begin position="298"/>
        <end position="310"/>
    </location>
</feature>
<dbReference type="Pfam" id="PF12763">
    <property type="entry name" value="EH"/>
    <property type="match status" value="1"/>
</dbReference>
<keyword evidence="2" id="KW-0106">Calcium</keyword>
<dbReference type="GO" id="GO:0005509">
    <property type="term" value="F:calcium ion binding"/>
    <property type="evidence" value="ECO:0007669"/>
    <property type="project" value="InterPro"/>
</dbReference>
<dbReference type="PROSITE" id="PS00018">
    <property type="entry name" value="EF_HAND_1"/>
    <property type="match status" value="1"/>
</dbReference>
<keyword evidence="7" id="KW-1185">Reference proteome</keyword>
<evidence type="ECO:0000259" key="5">
    <source>
        <dbReference type="PROSITE" id="PS50222"/>
    </source>
</evidence>
<dbReference type="OrthoDB" id="1716625at2759"/>
<dbReference type="Gene3D" id="1.10.268.20">
    <property type="match status" value="1"/>
</dbReference>
<dbReference type="Gene3D" id="1.10.238.10">
    <property type="entry name" value="EF-hand"/>
    <property type="match status" value="1"/>
</dbReference>
<evidence type="ECO:0000313" key="7">
    <source>
        <dbReference type="Proteomes" id="UP000678499"/>
    </source>
</evidence>
<feature type="domain" description="EH" evidence="4">
    <location>
        <begin position="513"/>
        <end position="601"/>
    </location>
</feature>
<dbReference type="GO" id="GO:0005737">
    <property type="term" value="C:cytoplasm"/>
    <property type="evidence" value="ECO:0007669"/>
    <property type="project" value="TreeGrafter"/>
</dbReference>
<dbReference type="GO" id="GO:0006897">
    <property type="term" value="P:endocytosis"/>
    <property type="evidence" value="ECO:0007669"/>
    <property type="project" value="TreeGrafter"/>
</dbReference>
<dbReference type="GO" id="GO:0000166">
    <property type="term" value="F:nucleotide binding"/>
    <property type="evidence" value="ECO:0007669"/>
    <property type="project" value="UniProtKB-KW"/>
</dbReference>
<feature type="compositionally biased region" description="Basic and acidic residues" evidence="3">
    <location>
        <begin position="345"/>
        <end position="359"/>
    </location>
</feature>
<organism evidence="6">
    <name type="scientific">Notodromas monacha</name>
    <dbReference type="NCBI Taxonomy" id="399045"/>
    <lineage>
        <taxon>Eukaryota</taxon>
        <taxon>Metazoa</taxon>
        <taxon>Ecdysozoa</taxon>
        <taxon>Arthropoda</taxon>
        <taxon>Crustacea</taxon>
        <taxon>Oligostraca</taxon>
        <taxon>Ostracoda</taxon>
        <taxon>Podocopa</taxon>
        <taxon>Podocopida</taxon>
        <taxon>Cypridocopina</taxon>
        <taxon>Cypridoidea</taxon>
        <taxon>Cyprididae</taxon>
        <taxon>Notodromas</taxon>
    </lineage>
</organism>
<dbReference type="InterPro" id="IPR027417">
    <property type="entry name" value="P-loop_NTPase"/>
</dbReference>
<dbReference type="EMBL" id="OA882617">
    <property type="protein sequence ID" value="CAD7276226.1"/>
    <property type="molecule type" value="Genomic_DNA"/>
</dbReference>
<evidence type="ECO:0000259" key="4">
    <source>
        <dbReference type="PROSITE" id="PS50031"/>
    </source>
</evidence>
<dbReference type="InterPro" id="IPR011992">
    <property type="entry name" value="EF-hand-dom_pair"/>
</dbReference>
<feature type="compositionally biased region" description="Basic and acidic residues" evidence="3">
    <location>
        <begin position="367"/>
        <end position="386"/>
    </location>
</feature>
<evidence type="ECO:0000256" key="1">
    <source>
        <dbReference type="ARBA" id="ARBA00022741"/>
    </source>
</evidence>
<dbReference type="SUPFAM" id="SSF47473">
    <property type="entry name" value="EF-hand"/>
    <property type="match status" value="1"/>
</dbReference>
<dbReference type="CDD" id="cd00052">
    <property type="entry name" value="EH"/>
    <property type="match status" value="1"/>
</dbReference>
<dbReference type="Proteomes" id="UP000678499">
    <property type="component" value="Unassembled WGS sequence"/>
</dbReference>
<protein>
    <recommendedName>
        <fullName evidence="8">EF-hand domain-containing protein</fullName>
    </recommendedName>
</protein>
<dbReference type="EMBL" id="CAJPEX010000580">
    <property type="protein sequence ID" value="CAG0916378.1"/>
    <property type="molecule type" value="Genomic_DNA"/>
</dbReference>
<feature type="domain" description="EF-hand" evidence="5">
    <location>
        <begin position="551"/>
        <end position="580"/>
    </location>
</feature>
<accession>A0A7R9BLK1</accession>
<feature type="region of interest" description="Disordered" evidence="3">
    <location>
        <begin position="298"/>
        <end position="399"/>
    </location>
</feature>
<sequence>MISSMMLLVAALSRDQGSILKFQDLKMYEEGEDEEEPLPDFENETLNFLEDMRCAYKEKVLPLERKYRFEDFYTRPLNDNYFGPTALVLLVGPMGSGRSLFVADYVQKDFVATNTRAAINEPNDIMSIVTYGQDDWVLPGERAFKSCASPVLERIGSLVLAKKSIADKVQVITCNSPALQYVTIIDFPGIPWGTRSKPPTYEYLSILKYLAKKADRIFLFFNARAIPDCLSPHVLRSLDMMRFSGEKMSIVYTKSLDMDPAEFLRNHTIVYWTVGTTMASVTPPKTYCRKWSEGEYEGIEEEEGEGEGEDRDAGGASPASKTKKLSGGKGGKDAKGGKKLSGGKAGKDAKADKDKDKKKTSAGKAGKGKEAGKRKPGGDDRHRGGEDEGEEEEEAEDEGNIAADAMMGEEELMFQLKYAFLLTLHRKMWELEHRASLAQIHAQVLSALVENFPSYEDEKTQQKIRSKRIYELDSIYNRLQCQLGLFCEYFPDTSYMRYDYRNSYLNKWALFKPAVKYENLFNELNKKHSKVNIVDADPAIKMFNLPDWVDEKIWRMADIDRDGMLDRDEFVLAMHLMFRRTCGLDIPSILPVHLIPYAKRMLLISPESDLDPRRQFADTPTITTAVDASVVMPDECGDDFNWAGESSTARQSKKCVQFKSEGDFNYVRKVLDSYRDKDDEKSMTSLTSCLKPPTGRVLSNC</sequence>
<evidence type="ECO:0008006" key="8">
    <source>
        <dbReference type="Google" id="ProtNLM"/>
    </source>
</evidence>
<dbReference type="PROSITE" id="PS50031">
    <property type="entry name" value="EH"/>
    <property type="match status" value="1"/>
</dbReference>
<reference evidence="6" key="1">
    <citation type="submission" date="2020-11" db="EMBL/GenBank/DDBJ databases">
        <authorList>
            <person name="Tran Van P."/>
        </authorList>
    </citation>
    <scope>NUCLEOTIDE SEQUENCE</scope>
</reference>
<feature type="compositionally biased region" description="Acidic residues" evidence="3">
    <location>
        <begin position="387"/>
        <end position="399"/>
    </location>
</feature>
<gene>
    <name evidence="6" type="ORF">NMOB1V02_LOCUS3998</name>
</gene>
<evidence type="ECO:0000313" key="6">
    <source>
        <dbReference type="EMBL" id="CAD7276226.1"/>
    </source>
</evidence>
<dbReference type="Gene3D" id="3.40.50.300">
    <property type="entry name" value="P-loop containing nucleotide triphosphate hydrolases"/>
    <property type="match status" value="1"/>
</dbReference>
<dbReference type="PANTHER" id="PTHR11216">
    <property type="entry name" value="EH DOMAIN"/>
    <property type="match status" value="1"/>
</dbReference>
<evidence type="ECO:0000256" key="3">
    <source>
        <dbReference type="SAM" id="MobiDB-lite"/>
    </source>
</evidence>